<dbReference type="SUPFAM" id="SSF48371">
    <property type="entry name" value="ARM repeat"/>
    <property type="match status" value="1"/>
</dbReference>
<evidence type="ECO:0000313" key="7">
    <source>
        <dbReference type="Proteomes" id="UP000001996"/>
    </source>
</evidence>
<dbReference type="HOGENOM" id="CLU_001013_0_0_1"/>
<dbReference type="SMART" id="SM01307">
    <property type="entry name" value="RICTOR_M"/>
    <property type="match status" value="1"/>
</dbReference>
<dbReference type="GeneID" id="5232605"/>
<feature type="compositionally biased region" description="Basic and acidic residues" evidence="2">
    <location>
        <begin position="195"/>
        <end position="204"/>
    </location>
</feature>
<evidence type="ECO:0000259" key="3">
    <source>
        <dbReference type="SMART" id="SM01307"/>
    </source>
</evidence>
<proteinExistence type="inferred from homology"/>
<dbReference type="SMART" id="SM01310">
    <property type="entry name" value="RICTOR_V"/>
    <property type="match status" value="1"/>
</dbReference>
<name>A5E135_LODEL</name>
<evidence type="ECO:0000313" key="6">
    <source>
        <dbReference type="EMBL" id="EDK45143.1"/>
    </source>
</evidence>
<evidence type="ECO:0000259" key="4">
    <source>
        <dbReference type="SMART" id="SM01308"/>
    </source>
</evidence>
<dbReference type="PANTHER" id="PTHR13298">
    <property type="entry name" value="CYTOSOLIC REGULATOR PIANISSIMO"/>
    <property type="match status" value="1"/>
</dbReference>
<feature type="region of interest" description="Disordered" evidence="2">
    <location>
        <begin position="89"/>
        <end position="305"/>
    </location>
</feature>
<dbReference type="InterPro" id="IPR029453">
    <property type="entry name" value="Rictor_IV"/>
</dbReference>
<dbReference type="Pfam" id="PF14664">
    <property type="entry name" value="RICTOR_N"/>
    <property type="match status" value="1"/>
</dbReference>
<dbReference type="Proteomes" id="UP000001996">
    <property type="component" value="Unassembled WGS sequence"/>
</dbReference>
<dbReference type="STRING" id="379508.A5E135"/>
<dbReference type="GO" id="GO:0038203">
    <property type="term" value="P:TORC2 signaling"/>
    <property type="evidence" value="ECO:0007669"/>
    <property type="project" value="TreeGrafter"/>
</dbReference>
<dbReference type="InterPro" id="IPR028267">
    <property type="entry name" value="Pianissimo_N"/>
</dbReference>
<feature type="compositionally biased region" description="Polar residues" evidence="2">
    <location>
        <begin position="288"/>
        <end position="297"/>
    </location>
</feature>
<feature type="compositionally biased region" description="Gly residues" evidence="2">
    <location>
        <begin position="245"/>
        <end position="255"/>
    </location>
</feature>
<feature type="compositionally biased region" description="Polar residues" evidence="2">
    <location>
        <begin position="89"/>
        <end position="98"/>
    </location>
</feature>
<dbReference type="FunCoup" id="A5E135">
    <property type="interactions" value="462"/>
</dbReference>
<dbReference type="Pfam" id="PF14663">
    <property type="entry name" value="RasGEF_N_2"/>
    <property type="match status" value="1"/>
</dbReference>
<feature type="compositionally biased region" description="Low complexity" evidence="2">
    <location>
        <begin position="112"/>
        <end position="153"/>
    </location>
</feature>
<dbReference type="InterPro" id="IPR028268">
    <property type="entry name" value="Pianissimo_fam"/>
</dbReference>
<evidence type="ECO:0000259" key="5">
    <source>
        <dbReference type="SMART" id="SM01310"/>
    </source>
</evidence>
<feature type="compositionally biased region" description="Polar residues" evidence="2">
    <location>
        <begin position="154"/>
        <end position="178"/>
    </location>
</feature>
<dbReference type="SMART" id="SM01303">
    <property type="entry name" value="RasGEF_N_2"/>
    <property type="match status" value="1"/>
</dbReference>
<accession>A5E135</accession>
<dbReference type="Gene3D" id="1.25.10.10">
    <property type="entry name" value="Leucine-rich Repeat Variant"/>
    <property type="match status" value="1"/>
</dbReference>
<feature type="domain" description="Rapamycin-insensitive companion of mTOR" evidence="5">
    <location>
        <begin position="1293"/>
        <end position="1387"/>
    </location>
</feature>
<dbReference type="Pfam" id="PF14668">
    <property type="entry name" value="RICTOR_V"/>
    <property type="match status" value="1"/>
</dbReference>
<evidence type="ECO:0000256" key="2">
    <source>
        <dbReference type="SAM" id="MobiDB-lite"/>
    </source>
</evidence>
<sequence length="1544" mass="176687">MNCSFFFKEEKKRGGTYNKKQPTTQRYTLIYQQILFHQHSSNLIIYTLTPPRQTTIFKKNTKDKGQIVEDREQRIHEIQWNYIYNTMKKSVPSSPSKDGTQHLMRKTPSTRSLQSLQPIQPLSQLHQSPHYNNYNNNNNDNNNNYKNNNNTNNGTFSNPISTRPSLRLNSPQTSQASFTPHHFQHAQSTQHSHTFHYEPDRERSTTLSSLDIPFHSVEREHRERSKSKVCNHDDTANGTTSDTGTGVGAGAGAGAGAASSTATNTGIGHSTTSNNVSSAERAERAANRTYSAPQQPSRPKISRNRSATLPAFTHFEPIRMNDTMHTLAITDDDQHQHQHQHLHMHPQTHQPLHSPKIRSQSSLKALAFNHPESPTWLLSDLISNLSSLKDRDERYIVQISNDLVHLFQTYPKLEDEVQIRTVLPRILFMLYHPVSEVRSSCYRILRHLIVSYESLIILLQLKILIFIIVSMSNDQSGQTLIEMEQALKLVRKFLTINKGADLLSVGVVKALIAIVQCNDPDDHKGSTITSNYAVRVDTIPEGFKNACLETICEIALVKPELVFHGGGFKLIIDSVIDSSFEVSSTCLLIVLRLLNFQNSRKFLRNGFDLDSLIAIFSTDESLDTKKSSHFSAKIRKASTFKLQKVSFLISGLLKDFNGLMAFSINNFTSINNLLLNLNKRNYRVQNSILDIILDALRIQVFPWLQSGPIGDFVSRFNDLKQLQLQNEKRNQKPHKQMVGNEQHYFPFKYGNKCEPFIAGIVNHYQGLLAYIFIINGVFDHLLKIIDDEEADEALKKKAILLLCELYTMANTLIPFDLVKSQLQSPNLASHAFLFATETKMGDTLKDLNLSTKHQLKDINAKAHFNPNDDELKSMIARSKILIVKDFQEWNWNILQQIIEGPLTNPKKFDEILEKTPKVLKRLMSFYRPFKYRFSNVSAKSSRLEKYISVGCLFFKTLMSTGVGLKYLSMSKFLPQMSEILAQIDPYSGIYANDAILGKRRVENTASLNYLQFLGVLSSTVEGVNILASWQIFTSFYNIISSTATLESNNLIVINLFKYVSFDVEESQFKKLLQMSLTVSNLRLRQYLLKHVLPKLFHTNDFESFCIEMSVNSLYDSNSEIVSRSIAQLYKYYESIGFDTIGDFATYRPPVHILANDELGADLLIKCLSTTRGLVYLLKRGFITFELGKWMQIKNFRYARKLDYLIRQQFFPFIDARTVDLLLYNEYDSNENLSLQFFENLLTTQEGLNFLLEGSGKNFIDRLISSTEIIFNQINLDDEFQDIDNQDEIHSELLYTLKQNLWIIGQISSARFGIQLFTSLVNSGTNFNSQSSSDSSPVLSSGSIIDIIIANFHCCPLWEIRGLCFYVIGQISKNIEGAKLLKHAGWVSMQDEYGQRLGLAFPKPSLDDIGIEPGIDKANLFNVEIVNPYRDTRYYYIFNSLLEKNTEEVLLPVQLKVINHLQELNAILSKIELKSLRELTKLKKLEQSMEIFDDINLFLEVVRTIDKGNFSFHKRVFIFKLFTEKTKVMENILKKERRNSIRAQV</sequence>
<gene>
    <name evidence="6" type="ORF">LELG_03322</name>
</gene>
<dbReference type="GO" id="GO:0031932">
    <property type="term" value="C:TORC2 complex"/>
    <property type="evidence" value="ECO:0007669"/>
    <property type="project" value="InterPro"/>
</dbReference>
<keyword evidence="7" id="KW-1185">Reference proteome</keyword>
<feature type="domain" description="Rapamycin-insensitive companion of mTOR middle" evidence="3">
    <location>
        <begin position="866"/>
        <end position="1097"/>
    </location>
</feature>
<comment type="similarity">
    <text evidence="1">Belongs to the RICTOR family.</text>
</comment>
<dbReference type="eggNOG" id="KOG3694">
    <property type="taxonomic scope" value="Eukaryota"/>
</dbReference>
<dbReference type="Pfam" id="PF14666">
    <property type="entry name" value="RICTOR_M"/>
    <property type="match status" value="1"/>
</dbReference>
<dbReference type="InterPro" id="IPR029452">
    <property type="entry name" value="RICTOR_V"/>
</dbReference>
<feature type="domain" description="Rapamycin-insensitive companion of mTOR N-terminal" evidence="4">
    <location>
        <begin position="397"/>
        <end position="814"/>
    </location>
</feature>
<reference evidence="6 7" key="1">
    <citation type="journal article" date="2009" name="Nature">
        <title>Evolution of pathogenicity and sexual reproduction in eight Candida genomes.</title>
        <authorList>
            <person name="Butler G."/>
            <person name="Rasmussen M.D."/>
            <person name="Lin M.F."/>
            <person name="Santos M.A."/>
            <person name="Sakthikumar S."/>
            <person name="Munro C.A."/>
            <person name="Rheinbay E."/>
            <person name="Grabherr M."/>
            <person name="Forche A."/>
            <person name="Reedy J.L."/>
            <person name="Agrafioti I."/>
            <person name="Arnaud M.B."/>
            <person name="Bates S."/>
            <person name="Brown A.J."/>
            <person name="Brunke S."/>
            <person name="Costanzo M.C."/>
            <person name="Fitzpatrick D.A."/>
            <person name="de Groot P.W."/>
            <person name="Harris D."/>
            <person name="Hoyer L.L."/>
            <person name="Hube B."/>
            <person name="Klis F.M."/>
            <person name="Kodira C."/>
            <person name="Lennard N."/>
            <person name="Logue M.E."/>
            <person name="Martin R."/>
            <person name="Neiman A.M."/>
            <person name="Nikolaou E."/>
            <person name="Quail M.A."/>
            <person name="Quinn J."/>
            <person name="Santos M.C."/>
            <person name="Schmitzberger F.F."/>
            <person name="Sherlock G."/>
            <person name="Shah P."/>
            <person name="Silverstein K.A."/>
            <person name="Skrzypek M.S."/>
            <person name="Soll D."/>
            <person name="Staggs R."/>
            <person name="Stansfield I."/>
            <person name="Stumpf M.P."/>
            <person name="Sudbery P.E."/>
            <person name="Srikantha T."/>
            <person name="Zeng Q."/>
            <person name="Berman J."/>
            <person name="Berriman M."/>
            <person name="Heitman J."/>
            <person name="Gow N.A."/>
            <person name="Lorenz M.C."/>
            <person name="Birren B.W."/>
            <person name="Kellis M."/>
            <person name="Cuomo C.A."/>
        </authorList>
    </citation>
    <scope>NUCLEOTIDE SEQUENCE [LARGE SCALE GENOMIC DNA]</scope>
    <source>
        <strain evidence="7">ATCC 11503 / BCRC 21390 / CBS 2605 / JCM 1781 / NBRC 1676 / NRRL YB-4239</strain>
    </source>
</reference>
<protein>
    <submittedName>
        <fullName evidence="6">Uncharacterized protein</fullName>
    </submittedName>
</protein>
<dbReference type="OrthoDB" id="271111at2759"/>
<dbReference type="InParanoid" id="A5E135"/>
<dbReference type="SMART" id="SM01308">
    <property type="entry name" value="RICTOR_N"/>
    <property type="match status" value="1"/>
</dbReference>
<evidence type="ECO:0000256" key="1">
    <source>
        <dbReference type="ARBA" id="ARBA00008878"/>
    </source>
</evidence>
<dbReference type="EMBL" id="CH981527">
    <property type="protein sequence ID" value="EDK45143.1"/>
    <property type="molecule type" value="Genomic_DNA"/>
</dbReference>
<dbReference type="OMA" id="PEWYQTF"/>
<dbReference type="VEuPathDB" id="FungiDB:LELG_03322"/>
<organism evidence="6 7">
    <name type="scientific">Lodderomyces elongisporus (strain ATCC 11503 / CBS 2605 / JCM 1781 / NBRC 1676 / NRRL YB-4239)</name>
    <name type="common">Yeast</name>
    <name type="synonym">Saccharomyces elongisporus</name>
    <dbReference type="NCBI Taxonomy" id="379508"/>
    <lineage>
        <taxon>Eukaryota</taxon>
        <taxon>Fungi</taxon>
        <taxon>Dikarya</taxon>
        <taxon>Ascomycota</taxon>
        <taxon>Saccharomycotina</taxon>
        <taxon>Pichiomycetes</taxon>
        <taxon>Debaryomycetaceae</taxon>
        <taxon>Candida/Lodderomyces clade</taxon>
        <taxon>Lodderomyces</taxon>
    </lineage>
</organism>
<feature type="compositionally biased region" description="Low complexity" evidence="2">
    <location>
        <begin position="256"/>
        <end position="268"/>
    </location>
</feature>
<dbReference type="PANTHER" id="PTHR13298:SF11">
    <property type="entry name" value="RAPAMYCIN-INSENSITIVE COMPANION OF MTOR"/>
    <property type="match status" value="1"/>
</dbReference>
<dbReference type="InterPro" id="IPR011989">
    <property type="entry name" value="ARM-like"/>
</dbReference>
<dbReference type="InterPro" id="IPR016024">
    <property type="entry name" value="ARM-type_fold"/>
</dbReference>
<dbReference type="KEGG" id="lel:PVL30_002819"/>
<dbReference type="InterPro" id="IPR029451">
    <property type="entry name" value="RICTOR_M"/>
</dbReference>